<dbReference type="EMBL" id="JACIVC010000061">
    <property type="protein sequence ID" value="MBB1069982.1"/>
    <property type="molecule type" value="Genomic_DNA"/>
</dbReference>
<protein>
    <submittedName>
        <fullName evidence="2">Alpha/beta hydrolase</fullName>
    </submittedName>
</protein>
<organism evidence="2 3">
    <name type="scientific">Limosilactobacillus albertensis</name>
    <dbReference type="NCBI Taxonomy" id="2759752"/>
    <lineage>
        <taxon>Bacteria</taxon>
        <taxon>Bacillati</taxon>
        <taxon>Bacillota</taxon>
        <taxon>Bacilli</taxon>
        <taxon>Lactobacillales</taxon>
        <taxon>Lactobacillaceae</taxon>
        <taxon>Limosilactobacillus</taxon>
    </lineage>
</organism>
<dbReference type="Pfam" id="PF06028">
    <property type="entry name" value="DUF915"/>
    <property type="match status" value="1"/>
</dbReference>
<gene>
    <name evidence="2" type="ORF">H5S40_07445</name>
</gene>
<dbReference type="SUPFAM" id="SSF53474">
    <property type="entry name" value="alpha/beta-Hydrolases"/>
    <property type="match status" value="1"/>
</dbReference>
<comment type="caution">
    <text evidence="2">The sequence shown here is derived from an EMBL/GenBank/DDBJ whole genome shotgun (WGS) entry which is preliminary data.</text>
</comment>
<dbReference type="InterPro" id="IPR010315">
    <property type="entry name" value="DUF915_hydro-like"/>
</dbReference>
<evidence type="ECO:0000256" key="1">
    <source>
        <dbReference type="SAM" id="SignalP"/>
    </source>
</evidence>
<reference evidence="2 3" key="1">
    <citation type="submission" date="2020-07" db="EMBL/GenBank/DDBJ databases">
        <title>Description of Limosilactobacillus balticus sp. nov., Limosilactobacillus agrestis sp. nov., Limosilactobacillus albertensis sp. nov., Limosilactobacillus rudii sp. nov., Limosilactobacillus fastidiosus sp. nov., five novel Limosilactobacillus species isolated from the vertebrate gastrointestinal tract, and proposal of 6 subspecies of Limosilactobacillus reuteri adapted to the gastrointestinal tract of specific vertebrate hosts.</title>
        <authorList>
            <person name="Li F."/>
            <person name="Cheng C."/>
            <person name="Zheng J."/>
            <person name="Quevedo R.M."/>
            <person name="Li J."/>
            <person name="Roos S."/>
            <person name="Gaenzle M.G."/>
            <person name="Walter J."/>
        </authorList>
    </citation>
    <scope>NUCLEOTIDE SEQUENCE [LARGE SCALE GENOMIC DNA]</scope>
    <source>
        <strain evidence="2 3">RRLNB_1_1</strain>
    </source>
</reference>
<keyword evidence="2" id="KW-0378">Hydrolase</keyword>
<evidence type="ECO:0000313" key="2">
    <source>
        <dbReference type="EMBL" id="MBB1069982.1"/>
    </source>
</evidence>
<evidence type="ECO:0000313" key="3">
    <source>
        <dbReference type="Proteomes" id="UP000518316"/>
    </source>
</evidence>
<feature type="signal peptide" evidence="1">
    <location>
        <begin position="1"/>
        <end position="27"/>
    </location>
</feature>
<proteinExistence type="predicted"/>
<dbReference type="AlphaFoldDB" id="A0A7W3TSA7"/>
<accession>A0A7W3TSA7</accession>
<keyword evidence="1" id="KW-0732">Signal</keyword>
<dbReference type="Proteomes" id="UP000518316">
    <property type="component" value="Unassembled WGS sequence"/>
</dbReference>
<dbReference type="GO" id="GO:0016787">
    <property type="term" value="F:hydrolase activity"/>
    <property type="evidence" value="ECO:0007669"/>
    <property type="project" value="UniProtKB-KW"/>
</dbReference>
<feature type="chain" id="PRO_5038679377" evidence="1">
    <location>
        <begin position="28"/>
        <end position="285"/>
    </location>
</feature>
<keyword evidence="3" id="KW-1185">Reference proteome</keyword>
<sequence length="285" mass="31231">MQKSLKLLFTLVVALLGVGGFTASVHAVTHYVQSSTPTIFVHGWGSSSHAEEKMANAARDAGVTKTIVRANVDKKGNVTFNRQIPANAVNPIVEVNLEDNKLAGYQDDYTQGYRHGGTYVKNVVVALQKQHHYKQINLVGHSMGNLEIINYINDNVNNQKLPKVAHLVAIAGHYNGLVGEREAEAKVDAQTGEPDQKDSAYRGLLGLRQTFPKNTAVLNIYGDVGDGSHSDEDVPVNSAKSLKYLVAGRAKSYQEIEIHGKNAQHSKLHDNSQVNKALIKFLWEK</sequence>
<dbReference type="InterPro" id="IPR029058">
    <property type="entry name" value="AB_hydrolase_fold"/>
</dbReference>
<dbReference type="RefSeq" id="WP_182598491.1">
    <property type="nucleotide sequence ID" value="NZ_JACIVC010000061.1"/>
</dbReference>
<name>A0A7W3TSA7_9LACO</name>
<dbReference type="Gene3D" id="3.40.50.1820">
    <property type="entry name" value="alpha/beta hydrolase"/>
    <property type="match status" value="1"/>
</dbReference>